<dbReference type="EMBL" id="BMXI01000029">
    <property type="protein sequence ID" value="GHC67864.1"/>
    <property type="molecule type" value="Genomic_DNA"/>
</dbReference>
<gene>
    <name evidence="1" type="ORF">GCM10007100_39980</name>
</gene>
<comment type="caution">
    <text evidence="1">The sequence shown here is derived from an EMBL/GenBank/DDBJ whole genome shotgun (WGS) entry which is preliminary data.</text>
</comment>
<evidence type="ECO:0000313" key="1">
    <source>
        <dbReference type="EMBL" id="GHC67864.1"/>
    </source>
</evidence>
<keyword evidence="2" id="KW-1185">Reference proteome</keyword>
<protein>
    <submittedName>
        <fullName evidence="1">Uncharacterized protein</fullName>
    </submittedName>
</protein>
<evidence type="ECO:0000313" key="2">
    <source>
        <dbReference type="Proteomes" id="UP000644507"/>
    </source>
</evidence>
<name>A0A918TXT0_9BACT</name>
<proteinExistence type="predicted"/>
<accession>A0A918TXT0</accession>
<dbReference type="RefSeq" id="WP_189574549.1">
    <property type="nucleotide sequence ID" value="NZ_BMXI01000029.1"/>
</dbReference>
<reference evidence="1" key="2">
    <citation type="submission" date="2020-09" db="EMBL/GenBank/DDBJ databases">
        <authorList>
            <person name="Sun Q."/>
            <person name="Kim S."/>
        </authorList>
    </citation>
    <scope>NUCLEOTIDE SEQUENCE</scope>
    <source>
        <strain evidence="1">KCTC 12988</strain>
    </source>
</reference>
<sequence>MNVVQKVLIEAVVYLGCVEGSDDREDDDLKLLEWIFAELQQATSAELESLLLAVKKELSQSQDPIRTDALEGMLDALSS</sequence>
<organism evidence="1 2">
    <name type="scientific">Roseibacillus persicicus</name>
    <dbReference type="NCBI Taxonomy" id="454148"/>
    <lineage>
        <taxon>Bacteria</taxon>
        <taxon>Pseudomonadati</taxon>
        <taxon>Verrucomicrobiota</taxon>
        <taxon>Verrucomicrobiia</taxon>
        <taxon>Verrucomicrobiales</taxon>
        <taxon>Verrucomicrobiaceae</taxon>
        <taxon>Roseibacillus</taxon>
    </lineage>
</organism>
<dbReference type="Proteomes" id="UP000644507">
    <property type="component" value="Unassembled WGS sequence"/>
</dbReference>
<dbReference type="AlphaFoldDB" id="A0A918TXT0"/>
<reference evidence="1" key="1">
    <citation type="journal article" date="2014" name="Int. J. Syst. Evol. Microbiol.">
        <title>Complete genome sequence of Corynebacterium casei LMG S-19264T (=DSM 44701T), isolated from a smear-ripened cheese.</title>
        <authorList>
            <consortium name="US DOE Joint Genome Institute (JGI-PGF)"/>
            <person name="Walter F."/>
            <person name="Albersmeier A."/>
            <person name="Kalinowski J."/>
            <person name="Ruckert C."/>
        </authorList>
    </citation>
    <scope>NUCLEOTIDE SEQUENCE</scope>
    <source>
        <strain evidence="1">KCTC 12988</strain>
    </source>
</reference>